<dbReference type="InterPro" id="IPR000489">
    <property type="entry name" value="Pterin-binding_dom"/>
</dbReference>
<evidence type="ECO:0000256" key="3">
    <source>
        <dbReference type="ARBA" id="ARBA00004763"/>
    </source>
</evidence>
<proteinExistence type="inferred from homology"/>
<gene>
    <name evidence="11" type="primary">folP</name>
    <name evidence="11" type="ORF">JSE7799_03827</name>
</gene>
<dbReference type="GO" id="GO:0004156">
    <property type="term" value="F:dihydropteroate synthase activity"/>
    <property type="evidence" value="ECO:0007669"/>
    <property type="project" value="UniProtKB-EC"/>
</dbReference>
<organism evidence="11 12">
    <name type="scientific">Jannaschia seosinensis</name>
    <dbReference type="NCBI Taxonomy" id="313367"/>
    <lineage>
        <taxon>Bacteria</taxon>
        <taxon>Pseudomonadati</taxon>
        <taxon>Pseudomonadota</taxon>
        <taxon>Alphaproteobacteria</taxon>
        <taxon>Rhodobacterales</taxon>
        <taxon>Roseobacteraceae</taxon>
        <taxon>Jannaschia</taxon>
    </lineage>
</organism>
<dbReference type="EMBL" id="CYPR01000253">
    <property type="protein sequence ID" value="CUH41084.1"/>
    <property type="molecule type" value="Genomic_DNA"/>
</dbReference>
<dbReference type="AlphaFoldDB" id="A0A0M7BGW1"/>
<evidence type="ECO:0000256" key="7">
    <source>
        <dbReference type="ARBA" id="ARBA00022842"/>
    </source>
</evidence>
<accession>A0A0M7BGW1</accession>
<dbReference type="GO" id="GO:0046656">
    <property type="term" value="P:folic acid biosynthetic process"/>
    <property type="evidence" value="ECO:0007669"/>
    <property type="project" value="UniProtKB-KW"/>
</dbReference>
<comment type="cofactor">
    <cofactor evidence="2 9">
        <name>Mg(2+)</name>
        <dbReference type="ChEBI" id="CHEBI:18420"/>
    </cofactor>
</comment>
<name>A0A0M7BGW1_9RHOB</name>
<reference evidence="11 12" key="1">
    <citation type="submission" date="2015-09" db="EMBL/GenBank/DDBJ databases">
        <authorList>
            <person name="Jackson K.R."/>
            <person name="Lunt B.L."/>
            <person name="Fisher J.N.B."/>
            <person name="Gardner A.V."/>
            <person name="Bailey M.E."/>
            <person name="Deus L.M."/>
            <person name="Earl A.S."/>
            <person name="Gibby P.D."/>
            <person name="Hartmann K.A."/>
            <person name="Liu J.E."/>
            <person name="Manci A.M."/>
            <person name="Nielsen D.A."/>
            <person name="Solomon M.B."/>
            <person name="Breakwell D.P."/>
            <person name="Burnett S.H."/>
            <person name="Grose J.H."/>
        </authorList>
    </citation>
    <scope>NUCLEOTIDE SEQUENCE [LARGE SCALE GENOMIC DNA]</scope>
    <source>
        <strain evidence="11 12">CECT 7799</strain>
    </source>
</reference>
<dbReference type="STRING" id="313367.JSE7799_03827"/>
<dbReference type="NCBIfam" id="TIGR01496">
    <property type="entry name" value="DHPS"/>
    <property type="match status" value="1"/>
</dbReference>
<feature type="domain" description="Pterin-binding" evidence="10">
    <location>
        <begin position="67"/>
        <end position="316"/>
    </location>
</feature>
<evidence type="ECO:0000256" key="5">
    <source>
        <dbReference type="ARBA" id="ARBA00022679"/>
    </source>
</evidence>
<evidence type="ECO:0000256" key="4">
    <source>
        <dbReference type="ARBA" id="ARBA00012458"/>
    </source>
</evidence>
<dbReference type="Pfam" id="PF00809">
    <property type="entry name" value="Pterin_bind"/>
    <property type="match status" value="1"/>
</dbReference>
<dbReference type="GO" id="GO:0005829">
    <property type="term" value="C:cytosol"/>
    <property type="evidence" value="ECO:0007669"/>
    <property type="project" value="TreeGrafter"/>
</dbReference>
<dbReference type="PANTHER" id="PTHR20941">
    <property type="entry name" value="FOLATE SYNTHESIS PROTEINS"/>
    <property type="match status" value="1"/>
</dbReference>
<dbReference type="PROSITE" id="PS50972">
    <property type="entry name" value="PTERIN_BINDING"/>
    <property type="match status" value="1"/>
</dbReference>
<evidence type="ECO:0000313" key="12">
    <source>
        <dbReference type="Proteomes" id="UP000049455"/>
    </source>
</evidence>
<dbReference type="OrthoDB" id="9811744at2"/>
<evidence type="ECO:0000256" key="8">
    <source>
        <dbReference type="ARBA" id="ARBA00022909"/>
    </source>
</evidence>
<evidence type="ECO:0000313" key="11">
    <source>
        <dbReference type="EMBL" id="CUH41084.1"/>
    </source>
</evidence>
<keyword evidence="5 9" id="KW-0808">Transferase</keyword>
<dbReference type="Gene3D" id="3.20.20.20">
    <property type="entry name" value="Dihydropteroate synthase-like"/>
    <property type="match status" value="1"/>
</dbReference>
<dbReference type="InterPro" id="IPR045031">
    <property type="entry name" value="DHP_synth-like"/>
</dbReference>
<dbReference type="RefSeq" id="WP_055665041.1">
    <property type="nucleotide sequence ID" value="NZ_CYPR01000253.1"/>
</dbReference>
<evidence type="ECO:0000256" key="6">
    <source>
        <dbReference type="ARBA" id="ARBA00022723"/>
    </source>
</evidence>
<comment type="similarity">
    <text evidence="9">Belongs to the DHPS family.</text>
</comment>
<evidence type="ECO:0000256" key="1">
    <source>
        <dbReference type="ARBA" id="ARBA00000012"/>
    </source>
</evidence>
<evidence type="ECO:0000256" key="9">
    <source>
        <dbReference type="RuleBase" id="RU361205"/>
    </source>
</evidence>
<comment type="function">
    <text evidence="9">Catalyzes the condensation of para-aminobenzoate (pABA) with 6-hydroxymethyl-7,8-dihydropterin diphosphate (DHPt-PP) to form 7,8-dihydropteroate (H2Pte), the immediate precursor of folate derivatives.</text>
</comment>
<dbReference type="SUPFAM" id="SSF51717">
    <property type="entry name" value="Dihydropteroate synthetase-like"/>
    <property type="match status" value="1"/>
</dbReference>
<dbReference type="EC" id="2.5.1.15" evidence="4 9"/>
<dbReference type="GO" id="GO:0046654">
    <property type="term" value="P:tetrahydrofolate biosynthetic process"/>
    <property type="evidence" value="ECO:0007669"/>
    <property type="project" value="UniProtKB-UniPathway"/>
</dbReference>
<dbReference type="InterPro" id="IPR006390">
    <property type="entry name" value="DHP_synth_dom"/>
</dbReference>
<protein>
    <recommendedName>
        <fullName evidence="4 9">Dihydropteroate synthase</fullName>
        <shortName evidence="9">DHPS</shortName>
        <ecNumber evidence="4 9">2.5.1.15</ecNumber>
    </recommendedName>
    <alternativeName>
        <fullName evidence="9">Dihydropteroate pyrophosphorylase</fullName>
    </alternativeName>
</protein>
<evidence type="ECO:0000259" key="10">
    <source>
        <dbReference type="PROSITE" id="PS50972"/>
    </source>
</evidence>
<keyword evidence="12" id="KW-1185">Reference proteome</keyword>
<keyword evidence="7 9" id="KW-0460">Magnesium</keyword>
<keyword evidence="6 9" id="KW-0479">Metal-binding</keyword>
<dbReference type="CDD" id="cd00739">
    <property type="entry name" value="DHPS"/>
    <property type="match status" value="1"/>
</dbReference>
<dbReference type="GO" id="GO:0046872">
    <property type="term" value="F:metal ion binding"/>
    <property type="evidence" value="ECO:0007669"/>
    <property type="project" value="UniProtKB-KW"/>
</dbReference>
<dbReference type="InterPro" id="IPR011005">
    <property type="entry name" value="Dihydropteroate_synth-like_sf"/>
</dbReference>
<comment type="catalytic activity">
    <reaction evidence="1">
        <text>(7,8-dihydropterin-6-yl)methyl diphosphate + 4-aminobenzoate = 7,8-dihydropteroate + diphosphate</text>
        <dbReference type="Rhea" id="RHEA:19949"/>
        <dbReference type="ChEBI" id="CHEBI:17836"/>
        <dbReference type="ChEBI" id="CHEBI:17839"/>
        <dbReference type="ChEBI" id="CHEBI:33019"/>
        <dbReference type="ChEBI" id="CHEBI:72950"/>
        <dbReference type="EC" id="2.5.1.15"/>
    </reaction>
</comment>
<keyword evidence="8 9" id="KW-0289">Folate biosynthesis</keyword>
<evidence type="ECO:0000256" key="2">
    <source>
        <dbReference type="ARBA" id="ARBA00001946"/>
    </source>
</evidence>
<dbReference type="Proteomes" id="UP000049455">
    <property type="component" value="Unassembled WGS sequence"/>
</dbReference>
<dbReference type="PROSITE" id="PS00792">
    <property type="entry name" value="DHPS_1"/>
    <property type="match status" value="1"/>
</dbReference>
<comment type="pathway">
    <text evidence="3 9">Cofactor biosynthesis; tetrahydrofolate biosynthesis; 7,8-dihydrofolate from 2-amino-4-hydroxy-6-hydroxymethyl-7,8-dihydropteridine diphosphate and 4-aminobenzoate: step 1/2.</text>
</comment>
<dbReference type="PANTHER" id="PTHR20941:SF1">
    <property type="entry name" value="FOLIC ACID SYNTHESIS PROTEIN FOL1"/>
    <property type="match status" value="1"/>
</dbReference>
<sequence length="330" mass="34995">MQYLLPLTGPHADGPCLAGGWVRFDRVIILRRNRPSKIVPVHDLSDADLAPLVETRGPVVGIPMTRPSVMGVLNVTPDSFSDGGRYFDPAAVRTKAESMEAADIIDIGGESTRPGASEVPADEEIARIRPALATLTHRAISVDTRKAAVARVSVEAGAAMINDVSGLTFDPDMAATIAASDAALCLMHSVATPETMQDDPRYDDVVFDIFDALASRIAAAEAAGIPRARIVVDPGIGFGKTEAHNLALIRRIALFHGLGVPLLLGVSRKGFIGRIGHAPRADQRMPGTLAITLAAVAQGVQMHRVHDVAEIAQGLALWRQIGDLDGPVWN</sequence>
<dbReference type="UniPathway" id="UPA00077">
    <property type="reaction ID" value="UER00156"/>
</dbReference>